<dbReference type="AlphaFoldDB" id="A0A938WN54"/>
<protein>
    <recommendedName>
        <fullName evidence="1">Large polyvalent protein-associated domain-containing protein</fullName>
    </recommendedName>
</protein>
<accession>A0A938WN54</accession>
<keyword evidence="3" id="KW-1185">Reference proteome</keyword>
<dbReference type="EMBL" id="JACJJL010000015">
    <property type="protein sequence ID" value="MBM6662042.1"/>
    <property type="molecule type" value="Genomic_DNA"/>
</dbReference>
<dbReference type="RefSeq" id="WP_205110101.1">
    <property type="nucleotide sequence ID" value="NZ_JACJJL010000015.1"/>
</dbReference>
<evidence type="ECO:0000313" key="3">
    <source>
        <dbReference type="Proteomes" id="UP000764045"/>
    </source>
</evidence>
<organism evidence="2 3">
    <name type="scientific">Marseilla massiliensis</name>
    <dbReference type="NCBI Taxonomy" id="1841864"/>
    <lineage>
        <taxon>Bacteria</taxon>
        <taxon>Pseudomonadati</taxon>
        <taxon>Bacteroidota</taxon>
        <taxon>Bacteroidia</taxon>
        <taxon>Bacteroidales</taxon>
        <taxon>Prevotellaceae</taxon>
        <taxon>Marseilla</taxon>
    </lineage>
</organism>
<evidence type="ECO:0000259" key="1">
    <source>
        <dbReference type="Pfam" id="PF18798"/>
    </source>
</evidence>
<gene>
    <name evidence="2" type="ORF">H6B30_09830</name>
</gene>
<feature type="domain" description="Large polyvalent protein-associated" evidence="1">
    <location>
        <begin position="315"/>
        <end position="415"/>
    </location>
</feature>
<dbReference type="InterPro" id="IPR040824">
    <property type="entry name" value="LPD3"/>
</dbReference>
<dbReference type="Pfam" id="PF18798">
    <property type="entry name" value="LPD3"/>
    <property type="match status" value="1"/>
</dbReference>
<name>A0A938WN54_9BACT</name>
<reference evidence="2 3" key="1">
    <citation type="journal article" date="2021" name="Sci. Rep.">
        <title>The distribution of antibiotic resistance genes in chicken gut microbiota commensals.</title>
        <authorList>
            <person name="Juricova H."/>
            <person name="Matiasovicova J."/>
            <person name="Kubasova T."/>
            <person name="Cejkova D."/>
            <person name="Rychlik I."/>
        </authorList>
    </citation>
    <scope>NUCLEOTIDE SEQUENCE [LARGE SCALE GENOMIC DNA]</scope>
    <source>
        <strain evidence="2 3">An819</strain>
    </source>
</reference>
<dbReference type="Proteomes" id="UP000764045">
    <property type="component" value="Unassembled WGS sequence"/>
</dbReference>
<evidence type="ECO:0000313" key="2">
    <source>
        <dbReference type="EMBL" id="MBM6662042.1"/>
    </source>
</evidence>
<comment type="caution">
    <text evidence="2">The sequence shown here is derived from an EMBL/GenBank/DDBJ whole genome shotgun (WGS) entry which is preliminary data.</text>
</comment>
<proteinExistence type="predicted"/>
<sequence>MTVQDIDGLYYGEGHCSCCHPHFPSPHGRSAGASFSFSADVLAAFMRKVYRGFDTAAGVEPAMWREVLRIVNSATVEGLAEAGAPPTHETGFYAALRHSNEVFAAFKVHNMGRLMASRLIGADGKLKPFGKWAEEVAPITSHHVGAWLRTEYDTALIRAHNAADWRRFERDKDVMPNLRWMPTTSPTPESSHRAFWELRLTLPVGDPFWNEHHPGDRWNCKCSLEQTDEPATPELKAEFDGLRPQRGLENNTGRDGRTFSDNHPYFPESCAKCGFYRKANIKNRILGGFTNRQKDCYNCPFIDGCLYGTEKGEIKDIKKAARQTLQGASLSHPDFNGKITVSRRSIDEWTNQPHIHYAEKNRMLLYIDDVLKQSKYLGPGNDKTDGNVTIHLFETSIRGDKTWIIVKEYTDGNTILYSISDSANILKSLRK</sequence>